<dbReference type="PANTHER" id="PTHR33377">
    <property type="entry name" value="OS10G0134700 PROTEIN-RELATED"/>
    <property type="match status" value="1"/>
</dbReference>
<name>A0A1Z5S949_SORBI</name>
<dbReference type="InParanoid" id="A0A1Z5S949"/>
<dbReference type="Pfam" id="PF08224">
    <property type="entry name" value="DUF1719"/>
    <property type="match status" value="2"/>
</dbReference>
<dbReference type="eggNOG" id="ENOG502R51T">
    <property type="taxonomic scope" value="Eukaryota"/>
</dbReference>
<evidence type="ECO:0008006" key="3">
    <source>
        <dbReference type="Google" id="ProtNLM"/>
    </source>
</evidence>
<sequence length="758" mass="85933">MAEMVGSIVVGEVVNRTSDFLISKHRERLSTREAIERLEMAHIKMEAALELSGRWQQATDASLLRWRRKLRRAADECDAALHRWKLRELQEEDARERLARAPLPRRVAHAVLCFVSGLLLLIARGGRDDDWSRACAAVQRFERLAGGAAEFLRCVEFGSAPRRWGGFGGGGLFGFGPVVGRLGVGGEHASYERLQGGAPQQQHRFLDAGPATPAELWVDSTKPCRAYPKRRSSGKKLLLMFVSVVVEETAKQILSALSDNDHGGRSDDETEHVERLEMAQIRLEAVLEASVGWQIKDPSLLRWRRKLKRAAQECDEALHRCKQRIVEDEAQQRAARRSSSFPQRLAHATKACLTSVIGHGHRDDESSTTRADDARRFEWFADTAGDFLRFVELGGGTPRRYMFFDPLIGHLLAGMELRYRLVRGSQHHVVCMRAPRRGLEAKFLYVYEDDDAPVNNFCLGLMLRLSESMDVVGVAIKCLQQLVVTTPHFKSTAEAAMREIAQLPTQDFSWVPYVESGHKEHWNSIHGILSQVSRPNPNCCKHHHHHEPKPSNMHAAKLQLPHVSLEPVIEVYFVRVIPALSSRQSARRQKLVQGKARSPSKKLFPHLKLAMHYSPHGAPEDMASSPSVGSSTVEFIDGKQQHVMHKDMSLEQLDEIMLPKAIDCLNRKPEASLYQLSWKSKHETAYLRLEKTGMVKMTRDIIGDDPSRDRRVMIQRRQDPKLEAWLHVFTDFLKPWVALAPQRLQGPVLEWIKKANEM</sequence>
<dbReference type="SMART" id="SM01157">
    <property type="entry name" value="DUF1719"/>
    <property type="match status" value="1"/>
</dbReference>
<protein>
    <recommendedName>
        <fullName evidence="3">Rx N-terminal domain-containing protein</fullName>
    </recommendedName>
</protein>
<reference evidence="2" key="2">
    <citation type="journal article" date="2018" name="Plant J.">
        <title>The Sorghum bicolor reference genome: improved assembly, gene annotations, a transcriptome atlas, and signatures of genome organization.</title>
        <authorList>
            <person name="McCormick R.F."/>
            <person name="Truong S.K."/>
            <person name="Sreedasyam A."/>
            <person name="Jenkins J."/>
            <person name="Shu S."/>
            <person name="Sims D."/>
            <person name="Kennedy M."/>
            <person name="Amirebrahimi M."/>
            <person name="Weers B.D."/>
            <person name="McKinley B."/>
            <person name="Mattison A."/>
            <person name="Morishige D.T."/>
            <person name="Grimwood J."/>
            <person name="Schmutz J."/>
            <person name="Mullet J.E."/>
        </authorList>
    </citation>
    <scope>NUCLEOTIDE SEQUENCE [LARGE SCALE GENOMIC DNA]</scope>
    <source>
        <strain evidence="2">cv. BTx623</strain>
    </source>
</reference>
<dbReference type="AlphaFoldDB" id="A0A1Z5S949"/>
<gene>
    <name evidence="1" type="ORF">SORBI_3001G330925</name>
</gene>
<evidence type="ECO:0000313" key="2">
    <source>
        <dbReference type="Proteomes" id="UP000000768"/>
    </source>
</evidence>
<proteinExistence type="predicted"/>
<evidence type="ECO:0000313" key="1">
    <source>
        <dbReference type="EMBL" id="OQU92346.1"/>
    </source>
</evidence>
<reference evidence="1 2" key="1">
    <citation type="journal article" date="2009" name="Nature">
        <title>The Sorghum bicolor genome and the diversification of grasses.</title>
        <authorList>
            <person name="Paterson A.H."/>
            <person name="Bowers J.E."/>
            <person name="Bruggmann R."/>
            <person name="Dubchak I."/>
            <person name="Grimwood J."/>
            <person name="Gundlach H."/>
            <person name="Haberer G."/>
            <person name="Hellsten U."/>
            <person name="Mitros T."/>
            <person name="Poliakov A."/>
            <person name="Schmutz J."/>
            <person name="Spannagl M."/>
            <person name="Tang H."/>
            <person name="Wang X."/>
            <person name="Wicker T."/>
            <person name="Bharti A.K."/>
            <person name="Chapman J."/>
            <person name="Feltus F.A."/>
            <person name="Gowik U."/>
            <person name="Grigoriev I.V."/>
            <person name="Lyons E."/>
            <person name="Maher C.A."/>
            <person name="Martis M."/>
            <person name="Narechania A."/>
            <person name="Otillar R.P."/>
            <person name="Penning B.W."/>
            <person name="Salamov A.A."/>
            <person name="Wang Y."/>
            <person name="Zhang L."/>
            <person name="Carpita N.C."/>
            <person name="Freeling M."/>
            <person name="Gingle A.R."/>
            <person name="Hash C.T."/>
            <person name="Keller B."/>
            <person name="Klein P."/>
            <person name="Kresovich S."/>
            <person name="McCann M.C."/>
            <person name="Ming R."/>
            <person name="Peterson D.G."/>
            <person name="Mehboob-ur-Rahman"/>
            <person name="Ware D."/>
            <person name="Westhoff P."/>
            <person name="Mayer K.F."/>
            <person name="Messing J."/>
            <person name="Rokhsar D.S."/>
        </authorList>
    </citation>
    <scope>NUCLEOTIDE SEQUENCE [LARGE SCALE GENOMIC DNA]</scope>
    <source>
        <strain evidence="2">cv. BTx623</strain>
    </source>
</reference>
<dbReference type="InterPro" id="IPR013181">
    <property type="entry name" value="DUF1719"/>
</dbReference>
<organism evidence="1 2">
    <name type="scientific">Sorghum bicolor</name>
    <name type="common">Sorghum</name>
    <name type="synonym">Sorghum vulgare</name>
    <dbReference type="NCBI Taxonomy" id="4558"/>
    <lineage>
        <taxon>Eukaryota</taxon>
        <taxon>Viridiplantae</taxon>
        <taxon>Streptophyta</taxon>
        <taxon>Embryophyta</taxon>
        <taxon>Tracheophyta</taxon>
        <taxon>Spermatophyta</taxon>
        <taxon>Magnoliopsida</taxon>
        <taxon>Liliopsida</taxon>
        <taxon>Poales</taxon>
        <taxon>Poaceae</taxon>
        <taxon>PACMAD clade</taxon>
        <taxon>Panicoideae</taxon>
        <taxon>Andropogonodae</taxon>
        <taxon>Andropogoneae</taxon>
        <taxon>Sorghinae</taxon>
        <taxon>Sorghum</taxon>
    </lineage>
</organism>
<dbReference type="Proteomes" id="UP000000768">
    <property type="component" value="Chromosome 1"/>
</dbReference>
<accession>A0A1Z5S949</accession>
<dbReference type="PANTHER" id="PTHR33377:SF90">
    <property type="entry name" value="RX N-TERMINAL DOMAIN-CONTAINING PROTEIN"/>
    <property type="match status" value="1"/>
</dbReference>
<dbReference type="Gramene" id="OQU92346">
    <property type="protein sequence ID" value="OQU92346"/>
    <property type="gene ID" value="SORBI_3001G330925"/>
</dbReference>
<dbReference type="EMBL" id="CM000760">
    <property type="protein sequence ID" value="OQU92346.1"/>
    <property type="molecule type" value="Genomic_DNA"/>
</dbReference>
<keyword evidence="2" id="KW-1185">Reference proteome</keyword>
<dbReference type="OMA" id="HWNSIHG"/>